<feature type="transmembrane region" description="Helical" evidence="1">
    <location>
        <begin position="85"/>
        <end position="105"/>
    </location>
</feature>
<dbReference type="RefSeq" id="WP_078698632.1">
    <property type="nucleotide sequence ID" value="NZ_LT796768.1"/>
</dbReference>
<keyword evidence="3" id="KW-1185">Reference proteome</keyword>
<feature type="transmembrane region" description="Helical" evidence="1">
    <location>
        <begin position="21"/>
        <end position="45"/>
    </location>
</feature>
<evidence type="ECO:0000313" key="2">
    <source>
        <dbReference type="EMBL" id="SKB04047.1"/>
    </source>
</evidence>
<feature type="transmembrane region" description="Helical" evidence="1">
    <location>
        <begin position="504"/>
        <end position="524"/>
    </location>
</feature>
<dbReference type="Proteomes" id="UP000191040">
    <property type="component" value="Chromosome I"/>
</dbReference>
<dbReference type="OrthoDB" id="2014935at2"/>
<feature type="transmembrane region" description="Helical" evidence="1">
    <location>
        <begin position="436"/>
        <end position="454"/>
    </location>
</feature>
<feature type="transmembrane region" description="Helical" evidence="1">
    <location>
        <begin position="387"/>
        <end position="416"/>
    </location>
</feature>
<dbReference type="AlphaFoldDB" id="A0A1T4YQD0"/>
<evidence type="ECO:0000256" key="1">
    <source>
        <dbReference type="SAM" id="Phobius"/>
    </source>
</evidence>
<name>A0A1T4YQD0_9ACTN</name>
<proteinExistence type="predicted"/>
<feature type="transmembrane region" description="Helical" evidence="1">
    <location>
        <begin position="163"/>
        <end position="184"/>
    </location>
</feature>
<accession>A0A1T4YQD0</accession>
<feature type="transmembrane region" description="Helical" evidence="1">
    <location>
        <begin position="191"/>
        <end position="211"/>
    </location>
</feature>
<dbReference type="EMBL" id="LT796768">
    <property type="protein sequence ID" value="SKB04047.1"/>
    <property type="molecule type" value="Genomic_DNA"/>
</dbReference>
<feature type="transmembrane region" description="Helical" evidence="1">
    <location>
        <begin position="236"/>
        <end position="258"/>
    </location>
</feature>
<keyword evidence="1" id="KW-1133">Transmembrane helix</keyword>
<sequence>MSSPFTGTRHLLRLVLRRDRLILPLWIAGLGGTIAASALAVPSIYDTPGKIAGYASAVGASPVSFLMSGRQAGIDTLGGIVANEISQVAQLGICLMVMFLVVRHTRAEEETGRAELVRSTVVGRHAATLAGLLYGVSAALLIGLVTTVAMLAVDLDPVGSLTYGAGLTLLGLSYVAITLVAVQLSTSARGALALAGAAIAVGYLVRGLGAMQDNALVWVSPFGWAQRMDAFGDEQWWPAVPLVLLTAAMLVVAGWLTVRRDFAGGVLPARPGRPRASRFLSTPLGLALRLQRGLVIGWAIGVTALGLLYGAVIPTIPDLVASNPDIAEVIGASPDVEDQLIDAFLRYIFLFMAVVSCGFAVTSVLRLRAEEESGRAELVLATGVRRVSWMTAAVSVAFAGALLLSLLMGLGLAVGYAVGLGEWDRIVEQVGGQVSYLPGVLVVAAFAVALFGVWPHRSLLAWAVVAFVALQVMLGETLRLPDWVDSLSPFTHLPEVPVEGFEPVPALVEIVLAAALVVAGLWAFRRRDITTG</sequence>
<evidence type="ECO:0000313" key="3">
    <source>
        <dbReference type="Proteomes" id="UP000191040"/>
    </source>
</evidence>
<feature type="transmembrane region" description="Helical" evidence="1">
    <location>
        <begin position="126"/>
        <end position="151"/>
    </location>
</feature>
<feature type="transmembrane region" description="Helical" evidence="1">
    <location>
        <begin position="459"/>
        <end position="478"/>
    </location>
</feature>
<reference evidence="3" key="1">
    <citation type="submission" date="2017-02" db="EMBL/GenBank/DDBJ databases">
        <authorList>
            <person name="Varghese N."/>
            <person name="Submissions S."/>
        </authorList>
    </citation>
    <scope>NUCLEOTIDE SEQUENCE [LARGE SCALE GENOMIC DNA]</scope>
    <source>
        <strain evidence="3">9H-4</strain>
    </source>
</reference>
<feature type="transmembrane region" description="Helical" evidence="1">
    <location>
        <begin position="344"/>
        <end position="367"/>
    </location>
</feature>
<protein>
    <submittedName>
        <fullName evidence="2">ABC-2 type transport system permease protein</fullName>
    </submittedName>
</protein>
<organism evidence="2 3">
    <name type="scientific">Aeromicrobium choanae</name>
    <dbReference type="NCBI Taxonomy" id="1736691"/>
    <lineage>
        <taxon>Bacteria</taxon>
        <taxon>Bacillati</taxon>
        <taxon>Actinomycetota</taxon>
        <taxon>Actinomycetes</taxon>
        <taxon>Propionibacteriales</taxon>
        <taxon>Nocardioidaceae</taxon>
        <taxon>Aeromicrobium</taxon>
    </lineage>
</organism>
<gene>
    <name evidence="2" type="ORF">SAMN06295964_0439</name>
</gene>
<feature type="transmembrane region" description="Helical" evidence="1">
    <location>
        <begin position="294"/>
        <end position="316"/>
    </location>
</feature>
<keyword evidence="1" id="KW-0812">Transmembrane</keyword>
<keyword evidence="1" id="KW-0472">Membrane</keyword>
<dbReference type="STRING" id="1736691.SAMN06295964_0439"/>